<evidence type="ECO:0000256" key="5">
    <source>
        <dbReference type="ARBA" id="ARBA00022833"/>
    </source>
</evidence>
<evidence type="ECO:0000259" key="8">
    <source>
        <dbReference type="Pfam" id="PF01979"/>
    </source>
</evidence>
<dbReference type="GO" id="GO:0019557">
    <property type="term" value="P:L-histidine catabolic process to glutamate and formate"/>
    <property type="evidence" value="ECO:0007669"/>
    <property type="project" value="UniProtKB-UniPathway"/>
</dbReference>
<dbReference type="GO" id="GO:0005506">
    <property type="term" value="F:iron ion binding"/>
    <property type="evidence" value="ECO:0007669"/>
    <property type="project" value="UniProtKB-UniRule"/>
</dbReference>
<feature type="binding site" evidence="7">
    <location>
        <position position="64"/>
    </location>
    <ligand>
        <name>Zn(2+)</name>
        <dbReference type="ChEBI" id="CHEBI:29105"/>
    </ligand>
</feature>
<feature type="binding site" evidence="7">
    <location>
        <position position="293"/>
    </location>
    <ligand>
        <name>Zn(2+)</name>
        <dbReference type="ChEBI" id="CHEBI:29105"/>
    </ligand>
</feature>
<feature type="domain" description="Amidohydrolase-related" evidence="8">
    <location>
        <begin position="56"/>
        <end position="382"/>
    </location>
</feature>
<dbReference type="SUPFAM" id="SSF51556">
    <property type="entry name" value="Metallo-dependent hydrolases"/>
    <property type="match status" value="1"/>
</dbReference>
<comment type="similarity">
    <text evidence="7">Belongs to the metallo-dependent hydrolases superfamily. HutI family.</text>
</comment>
<gene>
    <name evidence="7" type="primary">hutI</name>
    <name evidence="9" type="ORF">FHS12_003090</name>
</gene>
<name>A0A7W5A609_9ACTN</name>
<feature type="binding site" evidence="7">
    <location>
        <position position="293"/>
    </location>
    <ligand>
        <name>Fe(3+)</name>
        <dbReference type="ChEBI" id="CHEBI:29034"/>
    </ligand>
</feature>
<feature type="binding site" evidence="7">
    <location>
        <position position="66"/>
    </location>
    <ligand>
        <name>Fe(3+)</name>
        <dbReference type="ChEBI" id="CHEBI:29034"/>
    </ligand>
</feature>
<dbReference type="GO" id="GO:0050480">
    <property type="term" value="F:imidazolonepropionase activity"/>
    <property type="evidence" value="ECO:0007669"/>
    <property type="project" value="UniProtKB-UniRule"/>
</dbReference>
<feature type="binding site" evidence="7">
    <location>
        <position position="73"/>
    </location>
    <ligand>
        <name>4-imidazolone-5-propanoate</name>
        <dbReference type="ChEBI" id="CHEBI:77893"/>
    </ligand>
</feature>
<dbReference type="GO" id="GO:0005737">
    <property type="term" value="C:cytoplasm"/>
    <property type="evidence" value="ECO:0007669"/>
    <property type="project" value="UniProtKB-SubCell"/>
</dbReference>
<feature type="binding site" evidence="7">
    <location>
        <position position="295"/>
    </location>
    <ligand>
        <name>N-formimidoyl-L-glutamate</name>
        <dbReference type="ChEBI" id="CHEBI:58928"/>
    </ligand>
</feature>
<dbReference type="PANTHER" id="PTHR42752">
    <property type="entry name" value="IMIDAZOLONEPROPIONASE"/>
    <property type="match status" value="1"/>
</dbReference>
<dbReference type="Gene3D" id="3.20.20.140">
    <property type="entry name" value="Metal-dependent hydrolases"/>
    <property type="match status" value="1"/>
</dbReference>
<evidence type="ECO:0000256" key="1">
    <source>
        <dbReference type="ARBA" id="ARBA00012864"/>
    </source>
</evidence>
<dbReference type="GO" id="GO:0008270">
    <property type="term" value="F:zinc ion binding"/>
    <property type="evidence" value="ECO:0007669"/>
    <property type="project" value="UniProtKB-UniRule"/>
</dbReference>
<keyword evidence="5 7" id="KW-0862">Zinc</keyword>
<comment type="cofactor">
    <cofactor evidence="7">
        <name>Zn(2+)</name>
        <dbReference type="ChEBI" id="CHEBI:29105"/>
    </cofactor>
    <cofactor evidence="7">
        <name>Fe(3+)</name>
        <dbReference type="ChEBI" id="CHEBI:29034"/>
    </cofactor>
    <text evidence="7">Binds 1 zinc or iron ion per subunit.</text>
</comment>
<feature type="binding site" evidence="7">
    <location>
        <position position="222"/>
    </location>
    <ligand>
        <name>4-imidazolone-5-propanoate</name>
        <dbReference type="ChEBI" id="CHEBI:77893"/>
    </ligand>
</feature>
<dbReference type="NCBIfam" id="TIGR01224">
    <property type="entry name" value="hutI"/>
    <property type="match status" value="1"/>
</dbReference>
<comment type="catalytic activity">
    <reaction evidence="7">
        <text>4-imidazolone-5-propanoate + H2O = N-formimidoyl-L-glutamate</text>
        <dbReference type="Rhea" id="RHEA:23660"/>
        <dbReference type="ChEBI" id="CHEBI:15377"/>
        <dbReference type="ChEBI" id="CHEBI:58928"/>
        <dbReference type="ChEBI" id="CHEBI:77893"/>
        <dbReference type="EC" id="3.5.2.7"/>
    </reaction>
</comment>
<dbReference type="PANTHER" id="PTHR42752:SF1">
    <property type="entry name" value="IMIDAZOLONEPROPIONASE-RELATED"/>
    <property type="match status" value="1"/>
</dbReference>
<evidence type="ECO:0000313" key="9">
    <source>
        <dbReference type="EMBL" id="MBB3090138.1"/>
    </source>
</evidence>
<keyword evidence="10" id="KW-1185">Reference proteome</keyword>
<dbReference type="InterPro" id="IPR032466">
    <property type="entry name" value="Metal_Hydrolase"/>
</dbReference>
<dbReference type="AlphaFoldDB" id="A0A7W5A609"/>
<feature type="binding site" evidence="7">
    <location>
        <position position="64"/>
    </location>
    <ligand>
        <name>Fe(3+)</name>
        <dbReference type="ChEBI" id="CHEBI:29034"/>
    </ligand>
</feature>
<comment type="pathway">
    <text evidence="7">Amino-acid degradation; L-histidine degradation into L-glutamate; N-formimidoyl-L-glutamate from L-histidine: step 3/3.</text>
</comment>
<keyword evidence="2 7" id="KW-0479">Metal-binding</keyword>
<keyword evidence="7" id="KW-0963">Cytoplasm</keyword>
<evidence type="ECO:0000256" key="4">
    <source>
        <dbReference type="ARBA" id="ARBA00022808"/>
    </source>
</evidence>
<feature type="binding site" evidence="7">
    <location>
        <position position="297"/>
    </location>
    <ligand>
        <name>N-formimidoyl-L-glutamate</name>
        <dbReference type="ChEBI" id="CHEBI:58928"/>
    </ligand>
</feature>
<protein>
    <recommendedName>
        <fullName evidence="1 7">Imidazolonepropionase</fullName>
        <ecNumber evidence="1 7">3.5.2.7</ecNumber>
    </recommendedName>
    <alternativeName>
        <fullName evidence="7">Imidazolone-5-propionate hydrolase</fullName>
    </alternativeName>
</protein>
<dbReference type="EC" id="3.5.2.7" evidence="1 7"/>
<dbReference type="SUPFAM" id="SSF51338">
    <property type="entry name" value="Composite domain of metallo-dependent hydrolases"/>
    <property type="match status" value="1"/>
</dbReference>
<feature type="binding site" evidence="7">
    <location>
        <position position="66"/>
    </location>
    <ligand>
        <name>Zn(2+)</name>
        <dbReference type="ChEBI" id="CHEBI:29105"/>
    </ligand>
</feature>
<sequence>MSQLLTNIAELTTHTEEHGTLHDAAVVIEDGRIAWIGPADRAPAADTADELGGRAVLPGWVDSHTHLVSMGDRAEEFIDRMAGRPYEAGGIMRTVEATRAATDDDLRARAKALRDEAYRGGTTTIEAKTGYGLDVETEKRLARVSAEHADVVTYLGAHVIPAGADRRDYIDLVTGPMLRAVAPHARYVDVFCEQGAFDVEESREILEAGRAAGLGIKVHGNQLGESGGVRLAVEMGATSVDHCNHLSPKDIDALTGSATVATLLPACDLSTRQPFPPARALIDAGAAVAIASNCNPGSSFTTSMAFCVATAVLQQHVTLEEALWAATVGGAKALGLDGTEDAIGRIAVGGRADLHALDAPTARHLAYRPGTPLTHKVWKDGEQR</sequence>
<reference evidence="9 10" key="1">
    <citation type="submission" date="2020-08" db="EMBL/GenBank/DDBJ databases">
        <title>Genomic Encyclopedia of Type Strains, Phase III (KMG-III): the genomes of soil and plant-associated and newly described type strains.</title>
        <authorList>
            <person name="Whitman W."/>
        </authorList>
    </citation>
    <scope>NUCLEOTIDE SEQUENCE [LARGE SCALE GENOMIC DNA]</scope>
    <source>
        <strain evidence="9 10">CECT 3302</strain>
    </source>
</reference>
<feature type="binding site" evidence="7">
    <location>
        <position position="219"/>
    </location>
    <ligand>
        <name>Fe(3+)</name>
        <dbReference type="ChEBI" id="CHEBI:29034"/>
    </ligand>
</feature>
<comment type="subcellular location">
    <subcellularLocation>
        <location evidence="7">Cytoplasm</location>
    </subcellularLocation>
</comment>
<dbReference type="GO" id="GO:0019556">
    <property type="term" value="P:L-histidine catabolic process to glutamate and formamide"/>
    <property type="evidence" value="ECO:0007669"/>
    <property type="project" value="UniProtKB-UniRule"/>
</dbReference>
<accession>A0A7W5A609</accession>
<keyword evidence="3 7" id="KW-0378">Hydrolase</keyword>
<organism evidence="9 10">
    <name type="scientific">Nocardioides albus</name>
    <dbReference type="NCBI Taxonomy" id="1841"/>
    <lineage>
        <taxon>Bacteria</taxon>
        <taxon>Bacillati</taxon>
        <taxon>Actinomycetota</taxon>
        <taxon>Actinomycetes</taxon>
        <taxon>Propionibacteriales</taxon>
        <taxon>Nocardioidaceae</taxon>
        <taxon>Nocardioides</taxon>
    </lineage>
</organism>
<comment type="caution">
    <text evidence="9">The sequence shown here is derived from an EMBL/GenBank/DDBJ whole genome shotgun (WGS) entry which is preliminary data.</text>
</comment>
<dbReference type="InterPro" id="IPR005920">
    <property type="entry name" value="HutI"/>
</dbReference>
<evidence type="ECO:0000313" key="10">
    <source>
        <dbReference type="Proteomes" id="UP000577707"/>
    </source>
</evidence>
<dbReference type="Gene3D" id="2.30.40.10">
    <property type="entry name" value="Urease, subunit C, domain 1"/>
    <property type="match status" value="1"/>
</dbReference>
<evidence type="ECO:0000256" key="2">
    <source>
        <dbReference type="ARBA" id="ARBA00022723"/>
    </source>
</evidence>
<keyword evidence="6 7" id="KW-0408">Iron</keyword>
<feature type="binding site" evidence="7">
    <location>
        <position position="298"/>
    </location>
    <ligand>
        <name>4-imidazolone-5-propanoate</name>
        <dbReference type="ChEBI" id="CHEBI:77893"/>
    </ligand>
</feature>
<dbReference type="HAMAP" id="MF_00372">
    <property type="entry name" value="HutI"/>
    <property type="match status" value="1"/>
</dbReference>
<proteinExistence type="inferred from homology"/>
<feature type="binding site" evidence="7">
    <location>
        <position position="158"/>
    </location>
    <ligand>
        <name>4-imidazolone-5-propanoate</name>
        <dbReference type="ChEBI" id="CHEBI:77893"/>
    </ligand>
</feature>
<dbReference type="EMBL" id="JACHXG010000006">
    <property type="protein sequence ID" value="MBB3090138.1"/>
    <property type="molecule type" value="Genomic_DNA"/>
</dbReference>
<comment type="function">
    <text evidence="7">Catalyzes the hydrolytic cleavage of the carbon-nitrogen bond in imidazolone-5-propanoate to yield N-formimidoyl-L-glutamate. It is the third step in the universal histidine degradation pathway.</text>
</comment>
<dbReference type="UniPathway" id="UPA00379">
    <property type="reaction ID" value="UER00551"/>
</dbReference>
<evidence type="ECO:0000256" key="3">
    <source>
        <dbReference type="ARBA" id="ARBA00022801"/>
    </source>
</evidence>
<dbReference type="InterPro" id="IPR011059">
    <property type="entry name" value="Metal-dep_hydrolase_composite"/>
</dbReference>
<dbReference type="Pfam" id="PF01979">
    <property type="entry name" value="Amidohydro_1"/>
    <property type="match status" value="1"/>
</dbReference>
<feature type="binding site" evidence="7">
    <location>
        <position position="219"/>
    </location>
    <ligand>
        <name>Zn(2+)</name>
        <dbReference type="ChEBI" id="CHEBI:29105"/>
    </ligand>
</feature>
<evidence type="ECO:0000256" key="6">
    <source>
        <dbReference type="ARBA" id="ARBA00023004"/>
    </source>
</evidence>
<feature type="binding site" evidence="7">
    <location>
        <position position="131"/>
    </location>
    <ligand>
        <name>4-imidazolone-5-propanoate</name>
        <dbReference type="ChEBI" id="CHEBI:77893"/>
    </ligand>
</feature>
<feature type="binding site" evidence="7">
    <location>
        <position position="131"/>
    </location>
    <ligand>
        <name>N-formimidoyl-L-glutamate</name>
        <dbReference type="ChEBI" id="CHEBI:58928"/>
    </ligand>
</feature>
<dbReference type="RefSeq" id="WP_183546606.1">
    <property type="nucleotide sequence ID" value="NZ_BMQT01000006.1"/>
</dbReference>
<dbReference type="InterPro" id="IPR006680">
    <property type="entry name" value="Amidohydro-rel"/>
</dbReference>
<evidence type="ECO:0000256" key="7">
    <source>
        <dbReference type="HAMAP-Rule" id="MF_00372"/>
    </source>
</evidence>
<keyword evidence="4 7" id="KW-0369">Histidine metabolism</keyword>
<dbReference type="Proteomes" id="UP000577707">
    <property type="component" value="Unassembled WGS sequence"/>
</dbReference>